<feature type="transmembrane region" description="Helical" evidence="7">
    <location>
        <begin position="203"/>
        <end position="224"/>
    </location>
</feature>
<sequence length="290" mass="32399">MYVTKIYSRKFVLPALLLFFVLFLLPSFMGFYYSLTNWNSMSDEIKFIGLQNFKDLFMDSGSFMFIKNTLLFAVFSSLFKVLLGFGLALMLNEGIRTKNALRTIYFLPIIISNLIVGLMFQQVFHPTNGILNQFLNTIGLGSMAQAWLEDPKWVMWATTSVEIWKAAGFCMVIFLAGLQAVPKEILEACDVDGGNYWSKLTRIVVPFIMPSILINTLLSLISGFKVFDVIFALTNGGPGRASEVVNITIFNQFSMGNYGYSTALGAVMFIALAILSIGIIAIFTRKESEG</sequence>
<dbReference type="EMBL" id="JBHSMI010000028">
    <property type="protein sequence ID" value="MFC5404629.1"/>
    <property type="molecule type" value="Genomic_DNA"/>
</dbReference>
<feature type="domain" description="ABC transmembrane type-1" evidence="8">
    <location>
        <begin position="66"/>
        <end position="281"/>
    </location>
</feature>
<gene>
    <name evidence="9" type="ORF">ACFPOF_17980</name>
</gene>
<feature type="transmembrane region" description="Helical" evidence="7">
    <location>
        <begin position="12"/>
        <end position="33"/>
    </location>
</feature>
<dbReference type="InterPro" id="IPR035906">
    <property type="entry name" value="MetI-like_sf"/>
</dbReference>
<dbReference type="CDD" id="cd06261">
    <property type="entry name" value="TM_PBP2"/>
    <property type="match status" value="1"/>
</dbReference>
<evidence type="ECO:0000256" key="4">
    <source>
        <dbReference type="ARBA" id="ARBA00022692"/>
    </source>
</evidence>
<dbReference type="Proteomes" id="UP001596113">
    <property type="component" value="Unassembled WGS sequence"/>
</dbReference>
<evidence type="ECO:0000256" key="7">
    <source>
        <dbReference type="RuleBase" id="RU363032"/>
    </source>
</evidence>
<evidence type="ECO:0000313" key="10">
    <source>
        <dbReference type="Proteomes" id="UP001596113"/>
    </source>
</evidence>
<evidence type="ECO:0000256" key="2">
    <source>
        <dbReference type="ARBA" id="ARBA00022448"/>
    </source>
</evidence>
<evidence type="ECO:0000313" key="9">
    <source>
        <dbReference type="EMBL" id="MFC5404629.1"/>
    </source>
</evidence>
<dbReference type="PROSITE" id="PS50928">
    <property type="entry name" value="ABC_TM1"/>
    <property type="match status" value="1"/>
</dbReference>
<evidence type="ECO:0000259" key="8">
    <source>
        <dbReference type="PROSITE" id="PS50928"/>
    </source>
</evidence>
<organism evidence="9 10">
    <name type="scientific">Cohnella soli</name>
    <dbReference type="NCBI Taxonomy" id="425005"/>
    <lineage>
        <taxon>Bacteria</taxon>
        <taxon>Bacillati</taxon>
        <taxon>Bacillota</taxon>
        <taxon>Bacilli</taxon>
        <taxon>Bacillales</taxon>
        <taxon>Paenibacillaceae</taxon>
        <taxon>Cohnella</taxon>
    </lineage>
</organism>
<evidence type="ECO:0000256" key="5">
    <source>
        <dbReference type="ARBA" id="ARBA00022989"/>
    </source>
</evidence>
<dbReference type="Gene3D" id="1.10.3720.10">
    <property type="entry name" value="MetI-like"/>
    <property type="match status" value="1"/>
</dbReference>
<feature type="transmembrane region" description="Helical" evidence="7">
    <location>
        <begin position="263"/>
        <end position="284"/>
    </location>
</feature>
<keyword evidence="6 7" id="KW-0472">Membrane</keyword>
<feature type="transmembrane region" description="Helical" evidence="7">
    <location>
        <begin position="103"/>
        <end position="124"/>
    </location>
</feature>
<dbReference type="PANTHER" id="PTHR30193">
    <property type="entry name" value="ABC TRANSPORTER PERMEASE PROTEIN"/>
    <property type="match status" value="1"/>
</dbReference>
<dbReference type="Pfam" id="PF00528">
    <property type="entry name" value="BPD_transp_1"/>
    <property type="match status" value="1"/>
</dbReference>
<keyword evidence="4 7" id="KW-0812">Transmembrane</keyword>
<reference evidence="10" key="1">
    <citation type="journal article" date="2019" name="Int. J. Syst. Evol. Microbiol.">
        <title>The Global Catalogue of Microorganisms (GCM) 10K type strain sequencing project: providing services to taxonomists for standard genome sequencing and annotation.</title>
        <authorList>
            <consortium name="The Broad Institute Genomics Platform"/>
            <consortium name="The Broad Institute Genome Sequencing Center for Infectious Disease"/>
            <person name="Wu L."/>
            <person name="Ma J."/>
        </authorList>
    </citation>
    <scope>NUCLEOTIDE SEQUENCE [LARGE SCALE GENOMIC DNA]</scope>
    <source>
        <strain evidence="10">CGMCC 1.18575</strain>
    </source>
</reference>
<comment type="similarity">
    <text evidence="7">Belongs to the binding-protein-dependent transport system permease family.</text>
</comment>
<keyword evidence="5 7" id="KW-1133">Transmembrane helix</keyword>
<dbReference type="InterPro" id="IPR051393">
    <property type="entry name" value="ABC_transporter_permease"/>
</dbReference>
<protein>
    <submittedName>
        <fullName evidence="9">Carbohydrate ABC transporter permease</fullName>
    </submittedName>
</protein>
<dbReference type="RefSeq" id="WP_378135090.1">
    <property type="nucleotide sequence ID" value="NZ_JBHSMI010000028.1"/>
</dbReference>
<comment type="caution">
    <text evidence="9">The sequence shown here is derived from an EMBL/GenBank/DDBJ whole genome shotgun (WGS) entry which is preliminary data.</text>
</comment>
<feature type="transmembrane region" description="Helical" evidence="7">
    <location>
        <begin position="163"/>
        <end position="182"/>
    </location>
</feature>
<keyword evidence="10" id="KW-1185">Reference proteome</keyword>
<proteinExistence type="inferred from homology"/>
<dbReference type="InterPro" id="IPR000515">
    <property type="entry name" value="MetI-like"/>
</dbReference>
<keyword evidence="2 7" id="KW-0813">Transport</keyword>
<feature type="transmembrane region" description="Helical" evidence="7">
    <location>
        <begin position="70"/>
        <end position="91"/>
    </location>
</feature>
<keyword evidence="3" id="KW-1003">Cell membrane</keyword>
<dbReference type="SUPFAM" id="SSF161098">
    <property type="entry name" value="MetI-like"/>
    <property type="match status" value="1"/>
</dbReference>
<evidence type="ECO:0000256" key="1">
    <source>
        <dbReference type="ARBA" id="ARBA00004651"/>
    </source>
</evidence>
<comment type="subcellular location">
    <subcellularLocation>
        <location evidence="1 7">Cell membrane</location>
        <topology evidence="1 7">Multi-pass membrane protein</topology>
    </subcellularLocation>
</comment>
<dbReference type="PANTHER" id="PTHR30193:SF37">
    <property type="entry name" value="INNER MEMBRANE ABC TRANSPORTER PERMEASE PROTEIN YCJO"/>
    <property type="match status" value="1"/>
</dbReference>
<accession>A0ABW0HVM6</accession>
<name>A0ABW0HVM6_9BACL</name>
<evidence type="ECO:0000256" key="3">
    <source>
        <dbReference type="ARBA" id="ARBA00022475"/>
    </source>
</evidence>
<evidence type="ECO:0000256" key="6">
    <source>
        <dbReference type="ARBA" id="ARBA00023136"/>
    </source>
</evidence>